<sequence>MSYTRRLDSDQLRNLSLWLKDQRIDLNVNKRRELSDVLPVAAIVKKFHNRLVDLNPYTPSRNGLALKLKNWEVFNLKVLKKLHIQLLEAEIKDLAQGKIGAIELLFYALFVADTNAKAPKKAKEPPKKSSKSMKECKESLQIPNETLQRPNESLQRPNESLKSTREWLKSRALTFNHMSRPAPILALSEMLIVDAGQTINGKKLEQPFKVVPYDIYEKAMRKSSAKDAFISRLEEKSKYLEDIIALKDNRINLIMTQTYKLSATLMYLHSNRKPNMDQLL</sequence>
<feature type="compositionally biased region" description="Polar residues" evidence="1">
    <location>
        <begin position="141"/>
        <end position="161"/>
    </location>
</feature>
<dbReference type="EMBL" id="OUUW01000002">
    <property type="protein sequence ID" value="SPP77333.1"/>
    <property type="molecule type" value="Genomic_DNA"/>
</dbReference>
<organism evidence="3 4">
    <name type="scientific">Drosophila guanche</name>
    <name type="common">Fruit fly</name>
    <dbReference type="NCBI Taxonomy" id="7266"/>
    <lineage>
        <taxon>Eukaryota</taxon>
        <taxon>Metazoa</taxon>
        <taxon>Ecdysozoa</taxon>
        <taxon>Arthropoda</taxon>
        <taxon>Hexapoda</taxon>
        <taxon>Insecta</taxon>
        <taxon>Pterygota</taxon>
        <taxon>Neoptera</taxon>
        <taxon>Endopterygota</taxon>
        <taxon>Diptera</taxon>
        <taxon>Brachycera</taxon>
        <taxon>Muscomorpha</taxon>
        <taxon>Ephydroidea</taxon>
        <taxon>Drosophilidae</taxon>
        <taxon>Drosophila</taxon>
        <taxon>Sophophora</taxon>
    </lineage>
</organism>
<keyword evidence="3" id="KW-0966">Cell projection</keyword>
<dbReference type="PANTHER" id="PTHR12509">
    <property type="entry name" value="SPERMATOGENESIS-ASSOCIATED 4-RELATED"/>
    <property type="match status" value="1"/>
</dbReference>
<evidence type="ECO:0000259" key="2">
    <source>
        <dbReference type="Pfam" id="PF06294"/>
    </source>
</evidence>
<dbReference type="OMA" id="LKNWEIF"/>
<evidence type="ECO:0000313" key="3">
    <source>
        <dbReference type="EMBL" id="SPP77333.1"/>
    </source>
</evidence>
<dbReference type="Proteomes" id="UP000268350">
    <property type="component" value="Unassembled WGS sequence"/>
</dbReference>
<keyword evidence="4" id="KW-1185">Reference proteome</keyword>
<evidence type="ECO:0000256" key="1">
    <source>
        <dbReference type="SAM" id="MobiDB-lite"/>
    </source>
</evidence>
<feature type="domain" description="CH-like" evidence="2">
    <location>
        <begin position="17"/>
        <end position="110"/>
    </location>
</feature>
<dbReference type="Gene3D" id="1.10.418.10">
    <property type="entry name" value="Calponin-like domain"/>
    <property type="match status" value="1"/>
</dbReference>
<evidence type="ECO:0000313" key="4">
    <source>
        <dbReference type="Proteomes" id="UP000268350"/>
    </source>
</evidence>
<dbReference type="AlphaFoldDB" id="A0A3B0JA85"/>
<dbReference type="PANTHER" id="PTHR12509:SF9">
    <property type="entry name" value="SPERM FLAGELLAR PROTEIN 1 ISOFORM X1"/>
    <property type="match status" value="1"/>
</dbReference>
<dbReference type="InterPro" id="IPR052111">
    <property type="entry name" value="Spermatogenesis_Ciliary_MAP"/>
</dbReference>
<keyword evidence="3" id="KW-0969">Cilium</keyword>
<proteinExistence type="predicted"/>
<dbReference type="GO" id="GO:0008017">
    <property type="term" value="F:microtubule binding"/>
    <property type="evidence" value="ECO:0007669"/>
    <property type="project" value="TreeGrafter"/>
</dbReference>
<protein>
    <submittedName>
        <fullName evidence="3">Blast:Sperm flagellar protein 1</fullName>
    </submittedName>
</protein>
<dbReference type="InterPro" id="IPR010441">
    <property type="entry name" value="CH_2"/>
</dbReference>
<reference evidence="4" key="1">
    <citation type="submission" date="2018-01" db="EMBL/GenBank/DDBJ databases">
        <authorList>
            <person name="Alioto T."/>
            <person name="Alioto T."/>
        </authorList>
    </citation>
    <scope>NUCLEOTIDE SEQUENCE [LARGE SCALE GENOMIC DNA]</scope>
</reference>
<gene>
    <name evidence="3" type="ORF">DGUA_6G008004</name>
</gene>
<feature type="region of interest" description="Disordered" evidence="1">
    <location>
        <begin position="118"/>
        <end position="161"/>
    </location>
</feature>
<dbReference type="GO" id="GO:0051493">
    <property type="term" value="P:regulation of cytoskeleton organization"/>
    <property type="evidence" value="ECO:0007669"/>
    <property type="project" value="TreeGrafter"/>
</dbReference>
<dbReference type="STRING" id="7266.A0A3B0JA85"/>
<dbReference type="GO" id="GO:0005930">
    <property type="term" value="C:axoneme"/>
    <property type="evidence" value="ECO:0007669"/>
    <property type="project" value="TreeGrafter"/>
</dbReference>
<dbReference type="Pfam" id="PF06294">
    <property type="entry name" value="CH_2"/>
    <property type="match status" value="1"/>
</dbReference>
<feature type="compositionally biased region" description="Basic and acidic residues" evidence="1">
    <location>
        <begin position="121"/>
        <end position="138"/>
    </location>
</feature>
<keyword evidence="3" id="KW-0282">Flagellum</keyword>
<dbReference type="InterPro" id="IPR036872">
    <property type="entry name" value="CH_dom_sf"/>
</dbReference>
<dbReference type="OrthoDB" id="193300at2759"/>
<accession>A0A3B0JA85</accession>
<name>A0A3B0JA85_DROGU</name>